<feature type="binding site" evidence="9">
    <location>
        <position position="40"/>
    </location>
    <ligand>
        <name>ATP</name>
        <dbReference type="ChEBI" id="CHEBI:30616"/>
    </ligand>
</feature>
<evidence type="ECO:0000256" key="6">
    <source>
        <dbReference type="ARBA" id="ARBA00022840"/>
    </source>
</evidence>
<evidence type="ECO:0000313" key="14">
    <source>
        <dbReference type="Proteomes" id="UP001619911"/>
    </source>
</evidence>
<dbReference type="Pfam" id="PF00069">
    <property type="entry name" value="Pkinase"/>
    <property type="match status" value="1"/>
</dbReference>
<evidence type="ECO:0000256" key="5">
    <source>
        <dbReference type="ARBA" id="ARBA00022777"/>
    </source>
</evidence>
<dbReference type="PROSITE" id="PS51178">
    <property type="entry name" value="PASTA"/>
    <property type="match status" value="3"/>
</dbReference>
<dbReference type="Pfam" id="PF03793">
    <property type="entry name" value="PASTA"/>
    <property type="match status" value="3"/>
</dbReference>
<protein>
    <recommendedName>
        <fullName evidence="1">non-specific serine/threonine protein kinase</fullName>
        <ecNumber evidence="1">2.7.11.1</ecNumber>
    </recommendedName>
</protein>
<dbReference type="SUPFAM" id="SSF56112">
    <property type="entry name" value="Protein kinase-like (PK-like)"/>
    <property type="match status" value="1"/>
</dbReference>
<evidence type="ECO:0000256" key="10">
    <source>
        <dbReference type="SAM" id="Phobius"/>
    </source>
</evidence>
<evidence type="ECO:0000259" key="12">
    <source>
        <dbReference type="PROSITE" id="PS51178"/>
    </source>
</evidence>
<dbReference type="Proteomes" id="UP001619911">
    <property type="component" value="Unassembled WGS sequence"/>
</dbReference>
<evidence type="ECO:0000256" key="2">
    <source>
        <dbReference type="ARBA" id="ARBA00022527"/>
    </source>
</evidence>
<evidence type="ECO:0000256" key="8">
    <source>
        <dbReference type="ARBA" id="ARBA00048679"/>
    </source>
</evidence>
<evidence type="ECO:0000256" key="1">
    <source>
        <dbReference type="ARBA" id="ARBA00012513"/>
    </source>
</evidence>
<dbReference type="InterPro" id="IPR017441">
    <property type="entry name" value="Protein_kinase_ATP_BS"/>
</dbReference>
<dbReference type="Gene3D" id="2.60.40.2560">
    <property type="match status" value="1"/>
</dbReference>
<keyword evidence="10" id="KW-1133">Transmembrane helix</keyword>
<accession>A0ABW8I7H2</accession>
<gene>
    <name evidence="13" type="primary">pknB</name>
    <name evidence="13" type="ORF">QYG89_04530</name>
</gene>
<dbReference type="InterPro" id="IPR008271">
    <property type="entry name" value="Ser/Thr_kinase_AS"/>
</dbReference>
<reference evidence="13 14" key="1">
    <citation type="submission" date="2023-07" db="EMBL/GenBank/DDBJ databases">
        <title>Bacillus lucianemedeirus sp. nov, a new species isolated from an immunobiological production facility.</title>
        <authorList>
            <person name="Costa L.V."/>
            <person name="Miranda R.V.S.L."/>
            <person name="Brandao M.L.L."/>
            <person name="Reis C.M.F."/>
            <person name="Frazao A.M."/>
            <person name="Cruz F.V."/>
            <person name="Baio P.V.P."/>
            <person name="Veras J.F.C."/>
            <person name="Ramos J.N."/>
            <person name="Vieira V."/>
        </authorList>
    </citation>
    <scope>NUCLEOTIDE SEQUENCE [LARGE SCALE GENOMIC DNA]</scope>
    <source>
        <strain evidence="13 14">B190/17</strain>
    </source>
</reference>
<dbReference type="PROSITE" id="PS00108">
    <property type="entry name" value="PROTEIN_KINASE_ST"/>
    <property type="match status" value="1"/>
</dbReference>
<dbReference type="PANTHER" id="PTHR43289">
    <property type="entry name" value="MITOGEN-ACTIVATED PROTEIN KINASE KINASE KINASE 20-RELATED"/>
    <property type="match status" value="1"/>
</dbReference>
<dbReference type="CDD" id="cd06577">
    <property type="entry name" value="PASTA_pknB"/>
    <property type="match status" value="3"/>
</dbReference>
<dbReference type="EMBL" id="JAUIYO010000002">
    <property type="protein sequence ID" value="MFK2824950.1"/>
    <property type="molecule type" value="Genomic_DNA"/>
</dbReference>
<dbReference type="PANTHER" id="PTHR43289:SF34">
    <property type="entry name" value="SERINE_THREONINE-PROTEIN KINASE YBDM-RELATED"/>
    <property type="match status" value="1"/>
</dbReference>
<keyword evidence="14" id="KW-1185">Reference proteome</keyword>
<evidence type="ECO:0000256" key="9">
    <source>
        <dbReference type="PROSITE-ProRule" id="PRU10141"/>
    </source>
</evidence>
<dbReference type="PROSITE" id="PS50011">
    <property type="entry name" value="PROTEIN_KINASE_DOM"/>
    <property type="match status" value="1"/>
</dbReference>
<keyword evidence="10" id="KW-0812">Transmembrane</keyword>
<evidence type="ECO:0000256" key="4">
    <source>
        <dbReference type="ARBA" id="ARBA00022741"/>
    </source>
</evidence>
<dbReference type="SMART" id="SM00220">
    <property type="entry name" value="S_TKc"/>
    <property type="match status" value="1"/>
</dbReference>
<dbReference type="InterPro" id="IPR005543">
    <property type="entry name" value="PASTA_dom"/>
</dbReference>
<organism evidence="13 14">
    <name type="scientific">Bacillus lumedeiriae</name>
    <dbReference type="NCBI Taxonomy" id="3058829"/>
    <lineage>
        <taxon>Bacteria</taxon>
        <taxon>Bacillati</taxon>
        <taxon>Bacillota</taxon>
        <taxon>Bacilli</taxon>
        <taxon>Bacillales</taxon>
        <taxon>Bacillaceae</taxon>
        <taxon>Bacillus</taxon>
    </lineage>
</organism>
<feature type="domain" description="PASTA" evidence="12">
    <location>
        <begin position="496"/>
        <end position="563"/>
    </location>
</feature>
<dbReference type="Gene3D" id="3.30.200.20">
    <property type="entry name" value="Phosphorylase Kinase, domain 1"/>
    <property type="match status" value="1"/>
</dbReference>
<keyword evidence="2" id="KW-0723">Serine/threonine-protein kinase</keyword>
<dbReference type="CDD" id="cd14014">
    <property type="entry name" value="STKc_PknB_like"/>
    <property type="match status" value="1"/>
</dbReference>
<dbReference type="SMART" id="SM00740">
    <property type="entry name" value="PASTA"/>
    <property type="match status" value="3"/>
</dbReference>
<feature type="domain" description="PASTA" evidence="12">
    <location>
        <begin position="428"/>
        <end position="495"/>
    </location>
</feature>
<evidence type="ECO:0000259" key="11">
    <source>
        <dbReference type="PROSITE" id="PS50011"/>
    </source>
</evidence>
<evidence type="ECO:0000313" key="13">
    <source>
        <dbReference type="EMBL" id="MFK2824950.1"/>
    </source>
</evidence>
<dbReference type="Gene3D" id="1.10.510.10">
    <property type="entry name" value="Transferase(Phosphotransferase) domain 1"/>
    <property type="match status" value="1"/>
</dbReference>
<name>A0ABW8I7H2_9BACI</name>
<feature type="domain" description="PASTA" evidence="12">
    <location>
        <begin position="360"/>
        <end position="427"/>
    </location>
</feature>
<dbReference type="EC" id="2.7.11.1" evidence="1"/>
<dbReference type="RefSeq" id="WP_404315023.1">
    <property type="nucleotide sequence ID" value="NZ_JAUIYO010000002.1"/>
</dbReference>
<keyword evidence="3" id="KW-0808">Transferase</keyword>
<comment type="caution">
    <text evidence="13">The sequence shown here is derived from an EMBL/GenBank/DDBJ whole genome shotgun (WGS) entry which is preliminary data.</text>
</comment>
<keyword evidence="5 13" id="KW-0418">Kinase</keyword>
<dbReference type="PROSITE" id="PS00107">
    <property type="entry name" value="PROTEIN_KINASE_ATP"/>
    <property type="match status" value="1"/>
</dbReference>
<proteinExistence type="predicted"/>
<keyword evidence="6 9" id="KW-0067">ATP-binding</keyword>
<dbReference type="NCBIfam" id="NF033483">
    <property type="entry name" value="PknB_PASTA_kin"/>
    <property type="match status" value="1"/>
</dbReference>
<evidence type="ECO:0000256" key="7">
    <source>
        <dbReference type="ARBA" id="ARBA00047899"/>
    </source>
</evidence>
<feature type="domain" description="Protein kinase" evidence="11">
    <location>
        <begin position="11"/>
        <end position="282"/>
    </location>
</feature>
<dbReference type="InterPro" id="IPR000719">
    <property type="entry name" value="Prot_kinase_dom"/>
</dbReference>
<dbReference type="InterPro" id="IPR011009">
    <property type="entry name" value="Kinase-like_dom_sf"/>
</dbReference>
<feature type="transmembrane region" description="Helical" evidence="10">
    <location>
        <begin position="336"/>
        <end position="359"/>
    </location>
</feature>
<evidence type="ECO:0000256" key="3">
    <source>
        <dbReference type="ARBA" id="ARBA00022679"/>
    </source>
</evidence>
<keyword evidence="4 9" id="KW-0547">Nucleotide-binding</keyword>
<dbReference type="GO" id="GO:0016301">
    <property type="term" value="F:kinase activity"/>
    <property type="evidence" value="ECO:0007669"/>
    <property type="project" value="UniProtKB-KW"/>
</dbReference>
<dbReference type="Gene3D" id="3.30.10.20">
    <property type="match status" value="3"/>
</dbReference>
<keyword evidence="10" id="KW-0472">Membrane</keyword>
<comment type="catalytic activity">
    <reaction evidence="8">
        <text>L-seryl-[protein] + ATP = O-phospho-L-seryl-[protein] + ADP + H(+)</text>
        <dbReference type="Rhea" id="RHEA:17989"/>
        <dbReference type="Rhea" id="RHEA-COMP:9863"/>
        <dbReference type="Rhea" id="RHEA-COMP:11604"/>
        <dbReference type="ChEBI" id="CHEBI:15378"/>
        <dbReference type="ChEBI" id="CHEBI:29999"/>
        <dbReference type="ChEBI" id="CHEBI:30616"/>
        <dbReference type="ChEBI" id="CHEBI:83421"/>
        <dbReference type="ChEBI" id="CHEBI:456216"/>
        <dbReference type="EC" id="2.7.11.1"/>
    </reaction>
</comment>
<sequence length="660" mass="73082">MLIGKRLSGRYKIIKMIGGGGMANVYLAQDIILEREVAIKVLRLDFVNEDEFLRRFQREAQSATSLVHSNIVNIYDVGEEEGINYIVMEYVEGMTLKQYIQQHSPIPVEKTIDIMKQLVSAIAFAHHNSIIHRDIKPHNILMDQDGNVKITDFGIAMALSATSITQTNAVLGSVHYISPEQARGGMATKKSDIYALGIVMFELLTGQLPFSGESAVSVALKHLQAETPSVKRWNPAIPQSVENIVLKATAKDPFHRYESLEEMGQDLTTALDPDRVNEEKFFIREDEEKTKAIPVITNSGTPEDLDATIVRPAGSTNGQEQQETEKVTKKRKKWPIILLVFALIAVLSIAAAVLVPSLLGPKEVSIPDVSGSQLDEAVSELVTKGFKVGETKQRFSDQVAEGTVIKTVPAAGRMMKEGSTVNIYISSGKETVTFADHLGKSFDEVKEELEKAGFKSIQQNATHDESIAGTIIDQDPAPETTLIPEETTVTFTVSEGPEKISLIDLTDYNEKSLKDYAASTGLNIVIVREIYSDIVSKGLVISQYPDRGATLDKGDEVQVTISKGKKEIPPKTVSKEIIIPYEPDEGDEPQEVQIYIEDMNHSMTEPFEVLTIQEDLKKTLEFIVTKENKAGYKVIRDQRVIIDETIPYPEDAEETSAEET</sequence>
<comment type="catalytic activity">
    <reaction evidence="7">
        <text>L-threonyl-[protein] + ATP = O-phospho-L-threonyl-[protein] + ADP + H(+)</text>
        <dbReference type="Rhea" id="RHEA:46608"/>
        <dbReference type="Rhea" id="RHEA-COMP:11060"/>
        <dbReference type="Rhea" id="RHEA-COMP:11605"/>
        <dbReference type="ChEBI" id="CHEBI:15378"/>
        <dbReference type="ChEBI" id="CHEBI:30013"/>
        <dbReference type="ChEBI" id="CHEBI:30616"/>
        <dbReference type="ChEBI" id="CHEBI:61977"/>
        <dbReference type="ChEBI" id="CHEBI:456216"/>
        <dbReference type="EC" id="2.7.11.1"/>
    </reaction>
</comment>